<sequence length="198" mass="22994">MLLITLSKDAGILPSLLFPGYHLFSERNSRGYAYLTSEIFLITLFGVKTYEGRDIFNYTRTFAYENAGVLLPTNYNSTWRTVESDLSYEDYIEYLYRQARQIYPDDPAKQDEYVESHKPRVYWKWRDTNSYLQFQKLLKRYRELGGQKTLILGLVVLNHVASGVDYLISKGLKKAGINAEVNSSLDFEEASVSVNFKF</sequence>
<dbReference type="AlphaFoldDB" id="A0A7V3JA17"/>
<proteinExistence type="predicted"/>
<evidence type="ECO:0000313" key="1">
    <source>
        <dbReference type="EMBL" id="HFZ08873.1"/>
    </source>
</evidence>
<accession>A0A7V3JA17</accession>
<name>A0A7V3JA17_UNCC3</name>
<protein>
    <recommendedName>
        <fullName evidence="2">DUF5683 domain-containing protein</fullName>
    </recommendedName>
</protein>
<reference evidence="1" key="1">
    <citation type="journal article" date="2020" name="mSystems">
        <title>Genome- and Community-Level Interaction Insights into Carbon Utilization and Element Cycling Functions of Hydrothermarchaeota in Hydrothermal Sediment.</title>
        <authorList>
            <person name="Zhou Z."/>
            <person name="Liu Y."/>
            <person name="Xu W."/>
            <person name="Pan J."/>
            <person name="Luo Z.H."/>
            <person name="Li M."/>
        </authorList>
    </citation>
    <scope>NUCLEOTIDE SEQUENCE [LARGE SCALE GENOMIC DNA]</scope>
    <source>
        <strain evidence="1">SpSt-757</strain>
    </source>
</reference>
<dbReference type="EMBL" id="DTGG01000064">
    <property type="protein sequence ID" value="HFZ08873.1"/>
    <property type="molecule type" value="Genomic_DNA"/>
</dbReference>
<comment type="caution">
    <text evidence="1">The sequence shown here is derived from an EMBL/GenBank/DDBJ whole genome shotgun (WGS) entry which is preliminary data.</text>
</comment>
<gene>
    <name evidence="1" type="ORF">ENV41_01925</name>
</gene>
<evidence type="ECO:0008006" key="2">
    <source>
        <dbReference type="Google" id="ProtNLM"/>
    </source>
</evidence>
<organism evidence="1">
    <name type="scientific">candidate division CPR3 bacterium</name>
    <dbReference type="NCBI Taxonomy" id="2268181"/>
    <lineage>
        <taxon>Bacteria</taxon>
        <taxon>Bacteria division CPR3</taxon>
    </lineage>
</organism>